<evidence type="ECO:0000256" key="1">
    <source>
        <dbReference type="ARBA" id="ARBA00004123"/>
    </source>
</evidence>
<dbReference type="AlphaFoldDB" id="A0AAQ3UWK7"/>
<dbReference type="GO" id="GO:0005634">
    <property type="term" value="C:nucleus"/>
    <property type="evidence" value="ECO:0007669"/>
    <property type="project" value="UniProtKB-SubCell"/>
</dbReference>
<dbReference type="PANTHER" id="PTHR32096">
    <property type="entry name" value="WRKY TRANSCRIPTION FACTOR 30-RELATED-RELATED"/>
    <property type="match status" value="1"/>
</dbReference>
<dbReference type="GO" id="GO:0003700">
    <property type="term" value="F:DNA-binding transcription factor activity"/>
    <property type="evidence" value="ECO:0007669"/>
    <property type="project" value="InterPro"/>
</dbReference>
<comment type="subcellular location">
    <subcellularLocation>
        <location evidence="1">Nucleus</location>
    </subcellularLocation>
</comment>
<dbReference type="EMBL" id="CP144754">
    <property type="protein sequence ID" value="WVZ98959.1"/>
    <property type="molecule type" value="Genomic_DNA"/>
</dbReference>
<dbReference type="PROSITE" id="PS50811">
    <property type="entry name" value="WRKY"/>
    <property type="match status" value="1"/>
</dbReference>
<dbReference type="SMART" id="SM00774">
    <property type="entry name" value="WRKY"/>
    <property type="match status" value="1"/>
</dbReference>
<dbReference type="InterPro" id="IPR036576">
    <property type="entry name" value="WRKY_dom_sf"/>
</dbReference>
<evidence type="ECO:0000256" key="6">
    <source>
        <dbReference type="SAM" id="MobiDB-lite"/>
    </source>
</evidence>
<dbReference type="Gene3D" id="2.20.25.80">
    <property type="entry name" value="WRKY domain"/>
    <property type="match status" value="1"/>
</dbReference>
<sequence>MAAMAAAGTLACSASELVARGRESAAVLQAMLGQLQPAAGAGAAPHGLRDLAEQILRCCDRALAALLSDHTETEEEDTSRKRKPVSERGGPADVPPAAMMRSSKRMRLSRRERGTRVEKKGTMEDGFIWRKYGQKDIHGSNYPRLYFRCTYKDDHGCMARRQVQQSDADPSVYLITYFHEHTCCRDGAVEPPPAPFVINFGSKNGSGGSPSWPPSCDDDDCMVSPETTKLALCNSPEGDEELRAGTADEEDAEFTVKQQSTPVHELMGILGSPEWDAMAAGCLDWELGYDEMSSFDVDGFFRYDIDYLGLL</sequence>
<keyword evidence="4" id="KW-0804">Transcription</keyword>
<dbReference type="GO" id="GO:0000976">
    <property type="term" value="F:transcription cis-regulatory region binding"/>
    <property type="evidence" value="ECO:0007669"/>
    <property type="project" value="TreeGrafter"/>
</dbReference>
<dbReference type="PANTHER" id="PTHR32096:SF146">
    <property type="entry name" value="WRKY TRANSCRIPTION FACTOR 19-RELATED"/>
    <property type="match status" value="1"/>
</dbReference>
<evidence type="ECO:0000256" key="3">
    <source>
        <dbReference type="ARBA" id="ARBA00023125"/>
    </source>
</evidence>
<keyword evidence="2" id="KW-0805">Transcription regulation</keyword>
<gene>
    <name evidence="8" type="ORF">U9M48_044329</name>
</gene>
<dbReference type="SUPFAM" id="SSF118290">
    <property type="entry name" value="WRKY DNA-binding domain"/>
    <property type="match status" value="1"/>
</dbReference>
<dbReference type="Proteomes" id="UP001341281">
    <property type="component" value="Chromosome 10"/>
</dbReference>
<dbReference type="InterPro" id="IPR044810">
    <property type="entry name" value="WRKY_plant"/>
</dbReference>
<reference evidence="8 9" key="1">
    <citation type="submission" date="2024-02" db="EMBL/GenBank/DDBJ databases">
        <title>High-quality chromosome-scale genome assembly of Pensacola bahiagrass (Paspalum notatum Flugge var. saurae).</title>
        <authorList>
            <person name="Vega J.M."/>
            <person name="Podio M."/>
            <person name="Orjuela J."/>
            <person name="Siena L.A."/>
            <person name="Pessino S.C."/>
            <person name="Combes M.C."/>
            <person name="Mariac C."/>
            <person name="Albertini E."/>
            <person name="Pupilli F."/>
            <person name="Ortiz J.P.A."/>
            <person name="Leblanc O."/>
        </authorList>
    </citation>
    <scope>NUCLEOTIDE SEQUENCE [LARGE SCALE GENOMIC DNA]</scope>
    <source>
        <strain evidence="8">R1</strain>
        <tissue evidence="8">Leaf</tissue>
    </source>
</reference>
<accession>A0AAQ3UWK7</accession>
<dbReference type="InterPro" id="IPR003657">
    <property type="entry name" value="WRKY_dom"/>
</dbReference>
<organism evidence="8 9">
    <name type="scientific">Paspalum notatum var. saurae</name>
    <dbReference type="NCBI Taxonomy" id="547442"/>
    <lineage>
        <taxon>Eukaryota</taxon>
        <taxon>Viridiplantae</taxon>
        <taxon>Streptophyta</taxon>
        <taxon>Embryophyta</taxon>
        <taxon>Tracheophyta</taxon>
        <taxon>Spermatophyta</taxon>
        <taxon>Magnoliopsida</taxon>
        <taxon>Liliopsida</taxon>
        <taxon>Poales</taxon>
        <taxon>Poaceae</taxon>
        <taxon>PACMAD clade</taxon>
        <taxon>Panicoideae</taxon>
        <taxon>Andropogonodae</taxon>
        <taxon>Paspaleae</taxon>
        <taxon>Paspalinae</taxon>
        <taxon>Paspalum</taxon>
    </lineage>
</organism>
<evidence type="ECO:0000256" key="4">
    <source>
        <dbReference type="ARBA" id="ARBA00023163"/>
    </source>
</evidence>
<evidence type="ECO:0000259" key="7">
    <source>
        <dbReference type="PROSITE" id="PS50811"/>
    </source>
</evidence>
<evidence type="ECO:0000256" key="2">
    <source>
        <dbReference type="ARBA" id="ARBA00023015"/>
    </source>
</evidence>
<protein>
    <recommendedName>
        <fullName evidence="7">WRKY domain-containing protein</fullName>
    </recommendedName>
</protein>
<evidence type="ECO:0000313" key="9">
    <source>
        <dbReference type="Proteomes" id="UP001341281"/>
    </source>
</evidence>
<name>A0AAQ3UWK7_PASNO</name>
<dbReference type="Pfam" id="PF03106">
    <property type="entry name" value="WRKY"/>
    <property type="match status" value="1"/>
</dbReference>
<keyword evidence="9" id="KW-1185">Reference proteome</keyword>
<keyword evidence="3" id="KW-0238">DNA-binding</keyword>
<feature type="region of interest" description="Disordered" evidence="6">
    <location>
        <begin position="69"/>
        <end position="117"/>
    </location>
</feature>
<keyword evidence="5" id="KW-0539">Nucleus</keyword>
<proteinExistence type="predicted"/>
<evidence type="ECO:0000313" key="8">
    <source>
        <dbReference type="EMBL" id="WVZ98959.1"/>
    </source>
</evidence>
<evidence type="ECO:0000256" key="5">
    <source>
        <dbReference type="ARBA" id="ARBA00023242"/>
    </source>
</evidence>
<feature type="domain" description="WRKY" evidence="7">
    <location>
        <begin position="118"/>
        <end position="181"/>
    </location>
</feature>